<dbReference type="InterPro" id="IPR001753">
    <property type="entry name" value="Enoyl-CoA_hydra/iso"/>
</dbReference>
<dbReference type="PANTHER" id="PTHR43459">
    <property type="entry name" value="ENOYL-COA HYDRATASE"/>
    <property type="match status" value="1"/>
</dbReference>
<protein>
    <submittedName>
        <fullName evidence="1">Enoyl-CoA hydratase/isomerase family protein</fullName>
    </submittedName>
</protein>
<dbReference type="InterPro" id="IPR029045">
    <property type="entry name" value="ClpP/crotonase-like_dom_sf"/>
</dbReference>
<dbReference type="PANTHER" id="PTHR43459:SF3">
    <property type="entry name" value="ENOYL-COA HYDRATASE ECHA15 (ENOYL HYDRASE) (UNSATURATED ACYL-COA HYDRATASE) (CROTONASE)-RELATED"/>
    <property type="match status" value="1"/>
</dbReference>
<keyword evidence="2" id="KW-1185">Reference proteome</keyword>
<accession>A0ABT8TN50</accession>
<reference evidence="1" key="1">
    <citation type="submission" date="2023-06" db="EMBL/GenBank/DDBJ databases">
        <title>Genome sequence of Nocardioides sp. SOB44.</title>
        <authorList>
            <person name="Zhang G."/>
        </authorList>
    </citation>
    <scope>NUCLEOTIDE SEQUENCE</scope>
    <source>
        <strain evidence="1">SOB44</strain>
    </source>
</reference>
<evidence type="ECO:0000313" key="1">
    <source>
        <dbReference type="EMBL" id="MDO3395391.1"/>
    </source>
</evidence>
<dbReference type="EMBL" id="JAULSC010000004">
    <property type="protein sequence ID" value="MDO3395391.1"/>
    <property type="molecule type" value="Genomic_DNA"/>
</dbReference>
<dbReference type="Gene3D" id="3.90.226.10">
    <property type="entry name" value="2-enoyl-CoA Hydratase, Chain A, domain 1"/>
    <property type="match status" value="1"/>
</dbReference>
<dbReference type="SUPFAM" id="SSF52096">
    <property type="entry name" value="ClpP/crotonase"/>
    <property type="match status" value="1"/>
</dbReference>
<organism evidence="1 2">
    <name type="scientific">Nocardioides cremeus</name>
    <dbReference type="NCBI Taxonomy" id="3058044"/>
    <lineage>
        <taxon>Bacteria</taxon>
        <taxon>Bacillati</taxon>
        <taxon>Actinomycetota</taxon>
        <taxon>Actinomycetes</taxon>
        <taxon>Propionibacteriales</taxon>
        <taxon>Nocardioidaceae</taxon>
        <taxon>Nocardioides</taxon>
    </lineage>
</organism>
<dbReference type="RefSeq" id="WP_302706700.1">
    <property type="nucleotide sequence ID" value="NZ_JAULSC010000004.1"/>
</dbReference>
<gene>
    <name evidence="1" type="ORF">QWJ41_06665</name>
</gene>
<dbReference type="Pfam" id="PF00378">
    <property type="entry name" value="ECH_1"/>
    <property type="match status" value="1"/>
</dbReference>
<name>A0ABT8TN50_9ACTN</name>
<dbReference type="Proteomes" id="UP001168363">
    <property type="component" value="Unassembled WGS sequence"/>
</dbReference>
<comment type="caution">
    <text evidence="1">The sequence shown here is derived from an EMBL/GenBank/DDBJ whole genome shotgun (WGS) entry which is preliminary data.</text>
</comment>
<evidence type="ECO:0000313" key="2">
    <source>
        <dbReference type="Proteomes" id="UP001168363"/>
    </source>
</evidence>
<sequence>MTAATFGGLMDHPFAPELLIEEIGAVRLVTLNRPEAMNATNEALHGALIGVWRHLAADPDARAVVLTGAGRAFSAGGDMEHFVELWNDPASRQKEIEGAGQLLREILAFPLPLVAAVNGPAVGLGCNLAASSDVVLIAESAFLQDPHVGVGLTAADGGAPTWPLLMGMLRAKEYLLTSKRIPAATAVELGLATRMVPDADLLAEAVKVAERLAAQPPQAIQSTKRALNMHLERAISGVIEYALSEEFKSFDTSEHQALVTSFLERSKQKSAASA</sequence>
<dbReference type="CDD" id="cd06558">
    <property type="entry name" value="crotonase-like"/>
    <property type="match status" value="1"/>
</dbReference>
<proteinExistence type="predicted"/>